<dbReference type="AlphaFoldDB" id="A0A7X3FW48"/>
<proteinExistence type="predicted"/>
<dbReference type="Gene3D" id="3.40.50.720">
    <property type="entry name" value="NAD(P)-binding Rossmann-like Domain"/>
    <property type="match status" value="2"/>
</dbReference>
<dbReference type="PANTHER" id="PTHR43333">
    <property type="entry name" value="2-HACID_DH_C DOMAIN-CONTAINING PROTEIN"/>
    <property type="match status" value="1"/>
</dbReference>
<comment type="caution">
    <text evidence="4">The sequence shown here is derived from an EMBL/GenBank/DDBJ whole genome shotgun (WGS) entry which is preliminary data.</text>
</comment>
<keyword evidence="5" id="KW-1185">Reference proteome</keyword>
<evidence type="ECO:0000313" key="4">
    <source>
        <dbReference type="EMBL" id="MVW59106.1"/>
    </source>
</evidence>
<evidence type="ECO:0000256" key="2">
    <source>
        <dbReference type="ARBA" id="ARBA00023027"/>
    </source>
</evidence>
<dbReference type="InterPro" id="IPR036291">
    <property type="entry name" value="NAD(P)-bd_dom_sf"/>
</dbReference>
<dbReference type="EMBL" id="WSES01000001">
    <property type="protein sequence ID" value="MVW59106.1"/>
    <property type="molecule type" value="Genomic_DNA"/>
</dbReference>
<name>A0A7X3FW48_9BURK</name>
<dbReference type="GO" id="GO:0016491">
    <property type="term" value="F:oxidoreductase activity"/>
    <property type="evidence" value="ECO:0007669"/>
    <property type="project" value="UniProtKB-KW"/>
</dbReference>
<dbReference type="Proteomes" id="UP000443353">
    <property type="component" value="Unassembled WGS sequence"/>
</dbReference>
<protein>
    <submittedName>
        <fullName evidence="4">Glyoxylate/hydroxypyruvate reductase A</fullName>
    </submittedName>
</protein>
<evidence type="ECO:0000259" key="3">
    <source>
        <dbReference type="Pfam" id="PF02826"/>
    </source>
</evidence>
<dbReference type="RefSeq" id="WP_056126004.1">
    <property type="nucleotide sequence ID" value="NZ_WSES01000001.1"/>
</dbReference>
<gene>
    <name evidence="4" type="ORF">GPY61_04110</name>
</gene>
<reference evidence="4 5" key="1">
    <citation type="submission" date="2019-12" db="EMBL/GenBank/DDBJ databases">
        <authorList>
            <person name="Li C."/>
            <person name="Zhao J."/>
        </authorList>
    </citation>
    <scope>NUCLEOTIDE SEQUENCE [LARGE SCALE GENOMIC DNA]</scope>
    <source>
        <strain evidence="4 5">NEAU-DD11</strain>
    </source>
</reference>
<feature type="domain" description="D-isomer specific 2-hydroxyacid dehydrogenase NAD-binding" evidence="3">
    <location>
        <begin position="107"/>
        <end position="278"/>
    </location>
</feature>
<dbReference type="PANTHER" id="PTHR43333:SF1">
    <property type="entry name" value="D-ISOMER SPECIFIC 2-HYDROXYACID DEHYDROGENASE NAD-BINDING DOMAIN-CONTAINING PROTEIN"/>
    <property type="match status" value="1"/>
</dbReference>
<dbReference type="InterPro" id="IPR006140">
    <property type="entry name" value="D-isomer_DH_NAD-bd"/>
</dbReference>
<dbReference type="GO" id="GO:0051287">
    <property type="term" value="F:NAD binding"/>
    <property type="evidence" value="ECO:0007669"/>
    <property type="project" value="InterPro"/>
</dbReference>
<evidence type="ECO:0000256" key="1">
    <source>
        <dbReference type="ARBA" id="ARBA00023002"/>
    </source>
</evidence>
<organism evidence="4 5">
    <name type="scientific">Massilia cellulosiltytica</name>
    <dbReference type="NCBI Taxonomy" id="2683234"/>
    <lineage>
        <taxon>Bacteria</taxon>
        <taxon>Pseudomonadati</taxon>
        <taxon>Pseudomonadota</taxon>
        <taxon>Betaproteobacteria</taxon>
        <taxon>Burkholderiales</taxon>
        <taxon>Oxalobacteraceae</taxon>
        <taxon>Telluria group</taxon>
        <taxon>Massilia</taxon>
    </lineage>
</organism>
<accession>A0A7X3FW48</accession>
<keyword evidence="4" id="KW-0670">Pyruvate</keyword>
<sequence length="313" mass="34615">MRILLYRGDGVIEPWARDFAAALPHAETVVWRENMSLASQPPCDYAVVWAPTPQLLDQLAHVKAIFLMGAGVDALLKFGDALPHVPIVRLGDAGMAEQMAEYVAYATLRYFRRFDDYEQQARQGIWNPLETRRRKADFTVGVLGLGKLGMPVLRTLRQLGFPVRGWSRSPKDVPGVPCFAGMDELGDFLSGTQVLVCMLPLTPETTNLLDRAHLSQLPEGAYVINVARGALLAEPDLLALIRAGHIAGATLDVFRNEPLPAPHPFWNEPRITITPHISALTLREEAVRQIAAKIGKLERGEAIDDIVDRARGY</sequence>
<evidence type="ECO:0000313" key="5">
    <source>
        <dbReference type="Proteomes" id="UP000443353"/>
    </source>
</evidence>
<dbReference type="Pfam" id="PF02826">
    <property type="entry name" value="2-Hacid_dh_C"/>
    <property type="match status" value="1"/>
</dbReference>
<keyword evidence="1" id="KW-0560">Oxidoreductase</keyword>
<dbReference type="CDD" id="cd12164">
    <property type="entry name" value="GDH_like_2"/>
    <property type="match status" value="1"/>
</dbReference>
<dbReference type="SUPFAM" id="SSF51735">
    <property type="entry name" value="NAD(P)-binding Rossmann-fold domains"/>
    <property type="match status" value="1"/>
</dbReference>
<keyword evidence="2" id="KW-0520">NAD</keyword>